<dbReference type="Pfam" id="PF21725">
    <property type="entry name" value="T7SS_signal"/>
    <property type="match status" value="1"/>
</dbReference>
<dbReference type="EMBL" id="JBHEZZ010000002">
    <property type="protein sequence ID" value="MFC1400659.1"/>
    <property type="molecule type" value="Genomic_DNA"/>
</dbReference>
<dbReference type="CDD" id="cd13442">
    <property type="entry name" value="CDI_toxin_Bp1026b-like"/>
    <property type="match status" value="1"/>
</dbReference>
<organism evidence="4 5">
    <name type="scientific">Streptacidiphilus cavernicola</name>
    <dbReference type="NCBI Taxonomy" id="3342716"/>
    <lineage>
        <taxon>Bacteria</taxon>
        <taxon>Bacillati</taxon>
        <taxon>Actinomycetota</taxon>
        <taxon>Actinomycetes</taxon>
        <taxon>Kitasatosporales</taxon>
        <taxon>Streptomycetaceae</taxon>
        <taxon>Streptacidiphilus</taxon>
    </lineage>
</organism>
<evidence type="ECO:0000259" key="3">
    <source>
        <dbReference type="Pfam" id="PF21725"/>
    </source>
</evidence>
<proteinExistence type="predicted"/>
<name>A0ABV6UGT2_9ACTN</name>
<dbReference type="InterPro" id="IPR033806">
    <property type="entry name" value="CDI_toxin_Bp1026b-like"/>
</dbReference>
<feature type="region of interest" description="Disordered" evidence="1">
    <location>
        <begin position="261"/>
        <end position="324"/>
    </location>
</feature>
<dbReference type="InterPro" id="IPR049082">
    <property type="entry name" value="T7SS_signal"/>
</dbReference>
<feature type="compositionally biased region" description="Gly residues" evidence="1">
    <location>
        <begin position="270"/>
        <end position="280"/>
    </location>
</feature>
<dbReference type="Gene3D" id="3.40.1350.120">
    <property type="match status" value="1"/>
</dbReference>
<dbReference type="Pfam" id="PF18451">
    <property type="entry name" value="CdiA_C"/>
    <property type="match status" value="1"/>
</dbReference>
<sequence length="429" mass="43375">MTAAELGQTNDPIALIPGDPASISHTQAALHAYGDLLHLAGEGLQRINTSDGWSGAAADAFHAVFHGQPGKWLQAGDAFHDAAAALDSYASVLGWAQIQAGNAISLWNSGQANQQAARDTLASGRSQLAGAGDTAAIAVGKARDMAPPKPGFWSQVGDDLGSFFSGAGHVAEQVGETALTDLASVGNAMAHDPGSVAEIAGGLGLAILGAGGEIGGVALDATGIGALVGVPVNVVSAGAITGGLGLASVGLSNVLGDAAGPDRVNMSSDGTGGGGSGGDGAPDSTGHTQPTGTPDPNAKPSGQTTKIGKDQDASVKRSLQRENESADILAQKGYDVEQNPQVPGLKNPDYRIEGEIFDNVAPSTGSPRNIASRIQEKVDEGQTDRIVLNLADSPVDISKLNAQLHDWPIDKLKEVLVIDSQGNLIHLYP</sequence>
<feature type="compositionally biased region" description="Polar residues" evidence="1">
    <location>
        <begin position="287"/>
        <end position="306"/>
    </location>
</feature>
<accession>A0ABV6UGT2</accession>
<feature type="domain" description="tRNA nuclease CdiA C-terminal" evidence="2">
    <location>
        <begin position="346"/>
        <end position="423"/>
    </location>
</feature>
<dbReference type="InterPro" id="IPR040559">
    <property type="entry name" value="CdiA_C"/>
</dbReference>
<evidence type="ECO:0000313" key="4">
    <source>
        <dbReference type="EMBL" id="MFC1400659.1"/>
    </source>
</evidence>
<evidence type="ECO:0000313" key="5">
    <source>
        <dbReference type="Proteomes" id="UP001592528"/>
    </source>
</evidence>
<reference evidence="4 5" key="1">
    <citation type="submission" date="2024-09" db="EMBL/GenBank/DDBJ databases">
        <authorList>
            <person name="Lee S.D."/>
        </authorList>
    </citation>
    <scope>NUCLEOTIDE SEQUENCE [LARGE SCALE GENOMIC DNA]</scope>
    <source>
        <strain evidence="4 5">N1-5</strain>
    </source>
</reference>
<gene>
    <name evidence="4" type="ORF">ACEZDJ_05090</name>
</gene>
<dbReference type="Proteomes" id="UP001592528">
    <property type="component" value="Unassembled WGS sequence"/>
</dbReference>
<feature type="domain" description="Putative T7SS secretion signal" evidence="3">
    <location>
        <begin position="4"/>
        <end position="118"/>
    </location>
</feature>
<comment type="caution">
    <text evidence="4">The sequence shown here is derived from an EMBL/GenBank/DDBJ whole genome shotgun (WGS) entry which is preliminary data.</text>
</comment>
<keyword evidence="5" id="KW-1185">Reference proteome</keyword>
<feature type="compositionally biased region" description="Basic and acidic residues" evidence="1">
    <location>
        <begin position="307"/>
        <end position="324"/>
    </location>
</feature>
<evidence type="ECO:0000256" key="1">
    <source>
        <dbReference type="SAM" id="MobiDB-lite"/>
    </source>
</evidence>
<protein>
    <submittedName>
        <fullName evidence="4">T7SS-secreted protein</fullName>
    </submittedName>
</protein>
<evidence type="ECO:0000259" key="2">
    <source>
        <dbReference type="Pfam" id="PF18451"/>
    </source>
</evidence>
<dbReference type="RefSeq" id="WP_157623712.1">
    <property type="nucleotide sequence ID" value="NZ_JBHEZZ010000002.1"/>
</dbReference>